<feature type="chain" id="PRO_5030932530" description="Ice-binding protein C-terminal domain-containing protein" evidence="1">
    <location>
        <begin position="29"/>
        <end position="306"/>
    </location>
</feature>
<organism evidence="3 4">
    <name type="scientific">Planktothrix paucivesiculata PCC 9631</name>
    <dbReference type="NCBI Taxonomy" id="671071"/>
    <lineage>
        <taxon>Bacteria</taxon>
        <taxon>Bacillati</taxon>
        <taxon>Cyanobacteriota</taxon>
        <taxon>Cyanophyceae</taxon>
        <taxon>Oscillatoriophycideae</taxon>
        <taxon>Oscillatoriales</taxon>
        <taxon>Microcoleaceae</taxon>
        <taxon>Planktothrix</taxon>
    </lineage>
</organism>
<evidence type="ECO:0000313" key="3">
    <source>
        <dbReference type="EMBL" id="VXD18608.1"/>
    </source>
</evidence>
<dbReference type="RefSeq" id="WP_083617849.1">
    <property type="nucleotide sequence ID" value="NZ_LR735002.1"/>
</dbReference>
<sequence length="306" mass="31079">MAASLKKLLIGTSVAVGMSAVGITPALAGSLTNATIGGTAASDYLTYGTSGNKTVLIPNSVTNLQSVLDGNAASPTGNVELAASSEKAGFNFSNNTSLTGDIGGKSLTLSSLTASDWATTVSGGLTLAQKWFGDALTANGYGSVLNSAPLYGLAWNTFNAGGGLQRFSDPNISYVNQDDSTGEIKIGLAGHYDATPLLFKGLNNAQKLALNSLRDPSKAAAPIQASEIVKYTYNGTTNYLYNFLATGSGLTAADDNFSHSGNYELKLAGVITPPPAAAVPEPSTILGLIAVGGLFGAAKRNANKKA</sequence>
<reference evidence="3" key="1">
    <citation type="submission" date="2019-10" db="EMBL/GenBank/DDBJ databases">
        <authorList>
            <consortium name="Genoscope - CEA"/>
            <person name="William W."/>
        </authorList>
    </citation>
    <scope>NUCLEOTIDE SEQUENCE [LARGE SCALE GENOMIC DNA]</scope>
    <source>
        <strain evidence="3">BBR_PRJEB10994</strain>
    </source>
</reference>
<comment type="caution">
    <text evidence="3">The sequence shown here is derived from an EMBL/GenBank/DDBJ whole genome shotgun (WGS) entry which is preliminary data.</text>
</comment>
<dbReference type="AlphaFoldDB" id="A0A7Z9DYJ7"/>
<feature type="domain" description="Ice-binding protein C-terminal" evidence="2">
    <location>
        <begin position="278"/>
        <end position="300"/>
    </location>
</feature>
<evidence type="ECO:0000256" key="1">
    <source>
        <dbReference type="SAM" id="SignalP"/>
    </source>
</evidence>
<dbReference type="Proteomes" id="UP000182190">
    <property type="component" value="Unassembled WGS sequence"/>
</dbReference>
<dbReference type="EMBL" id="CZCS02000180">
    <property type="protein sequence ID" value="VXD18608.1"/>
    <property type="molecule type" value="Genomic_DNA"/>
</dbReference>
<evidence type="ECO:0000313" key="4">
    <source>
        <dbReference type="Proteomes" id="UP000182190"/>
    </source>
</evidence>
<dbReference type="InterPro" id="IPR013424">
    <property type="entry name" value="Ice-binding_C"/>
</dbReference>
<gene>
    <name evidence="3" type="ORF">PL9631_400059</name>
</gene>
<name>A0A7Z9DYJ7_9CYAN</name>
<dbReference type="NCBIfam" id="TIGR02595">
    <property type="entry name" value="PEP_CTERM"/>
    <property type="match status" value="1"/>
</dbReference>
<evidence type="ECO:0000259" key="2">
    <source>
        <dbReference type="Pfam" id="PF07589"/>
    </source>
</evidence>
<keyword evidence="4" id="KW-1185">Reference proteome</keyword>
<dbReference type="Pfam" id="PF07589">
    <property type="entry name" value="PEP-CTERM"/>
    <property type="match status" value="1"/>
</dbReference>
<feature type="signal peptide" evidence="1">
    <location>
        <begin position="1"/>
        <end position="28"/>
    </location>
</feature>
<protein>
    <recommendedName>
        <fullName evidence="2">Ice-binding protein C-terminal domain-containing protein</fullName>
    </recommendedName>
</protein>
<proteinExistence type="predicted"/>
<accession>A0A7Z9DYJ7</accession>
<keyword evidence="1" id="KW-0732">Signal</keyword>
<dbReference type="NCBIfam" id="NF038130">
    <property type="entry name" value="PEP_NF038130"/>
    <property type="match status" value="1"/>
</dbReference>
<dbReference type="OrthoDB" id="480511at2"/>